<dbReference type="EMBL" id="CP017603">
    <property type="protein sequence ID" value="AOY78108.1"/>
    <property type="molecule type" value="Genomic_DNA"/>
</dbReference>
<accession>A0ABN4TBK4</accession>
<keyword evidence="2" id="KW-1185">Reference proteome</keyword>
<organism evidence="1 2">
    <name type="scientific">Clostridium formicaceticum</name>
    <dbReference type="NCBI Taxonomy" id="1497"/>
    <lineage>
        <taxon>Bacteria</taxon>
        <taxon>Bacillati</taxon>
        <taxon>Bacillota</taxon>
        <taxon>Clostridia</taxon>
        <taxon>Eubacteriales</taxon>
        <taxon>Clostridiaceae</taxon>
        <taxon>Clostridium</taxon>
    </lineage>
</organism>
<name>A0ABN4TBK4_9CLOT</name>
<evidence type="ECO:0000313" key="2">
    <source>
        <dbReference type="Proteomes" id="UP000177894"/>
    </source>
</evidence>
<gene>
    <name evidence="1" type="ORF">BJL90_20935</name>
</gene>
<dbReference type="Proteomes" id="UP000177894">
    <property type="component" value="Chromosome"/>
</dbReference>
<proteinExistence type="predicted"/>
<evidence type="ECO:0000313" key="1">
    <source>
        <dbReference type="EMBL" id="AOY78108.1"/>
    </source>
</evidence>
<reference evidence="1 2" key="1">
    <citation type="submission" date="2016-10" db="EMBL/GenBank/DDBJ databases">
        <title>Complete Genome Sequence of Acetogen Clostridium formicoaceticum ATCC 27076.</title>
        <authorList>
            <person name="Bao T."/>
            <person name="Cheng C."/>
            <person name="Zhao J."/>
            <person name="Yang S.-T."/>
            <person name="Wang J."/>
            <person name="Wang M."/>
        </authorList>
    </citation>
    <scope>NUCLEOTIDE SEQUENCE [LARGE SCALE GENOMIC DNA]</scope>
    <source>
        <strain evidence="1 2">ATCC 27076</strain>
    </source>
</reference>
<protein>
    <submittedName>
        <fullName evidence="1">Uncharacterized protein</fullName>
    </submittedName>
</protein>
<sequence length="69" mass="8081">MQLLPFATVAFLSFGVLLSLKFIADLEDILMKYLSKITDKYILSICFFTGKSLDKMKRRQVWYNIAIRL</sequence>